<feature type="compositionally biased region" description="Low complexity" evidence="1">
    <location>
        <begin position="1343"/>
        <end position="1354"/>
    </location>
</feature>
<feature type="compositionally biased region" description="Basic and acidic residues" evidence="1">
    <location>
        <begin position="547"/>
        <end position="562"/>
    </location>
</feature>
<accession>A0A9W4XER8</accession>
<gene>
    <name evidence="2" type="ORF">CANVERA_P0428</name>
</gene>
<feature type="region of interest" description="Disordered" evidence="1">
    <location>
        <begin position="1329"/>
        <end position="1394"/>
    </location>
</feature>
<feature type="compositionally biased region" description="Basic and acidic residues" evidence="1">
    <location>
        <begin position="158"/>
        <end position="170"/>
    </location>
</feature>
<feature type="region of interest" description="Disordered" evidence="1">
    <location>
        <begin position="475"/>
        <end position="515"/>
    </location>
</feature>
<evidence type="ECO:0000313" key="2">
    <source>
        <dbReference type="EMBL" id="CAI5755912.1"/>
    </source>
</evidence>
<feature type="region of interest" description="Disordered" evidence="1">
    <location>
        <begin position="630"/>
        <end position="651"/>
    </location>
</feature>
<feature type="compositionally biased region" description="Polar residues" evidence="1">
    <location>
        <begin position="630"/>
        <end position="649"/>
    </location>
</feature>
<feature type="compositionally biased region" description="Polar residues" evidence="1">
    <location>
        <begin position="1364"/>
        <end position="1373"/>
    </location>
</feature>
<feature type="compositionally biased region" description="Low complexity" evidence="1">
    <location>
        <begin position="487"/>
        <end position="501"/>
    </location>
</feature>
<protein>
    <submittedName>
        <fullName evidence="2">Uncharacterized protein</fullName>
    </submittedName>
</protein>
<feature type="region of interest" description="Disordered" evidence="1">
    <location>
        <begin position="531"/>
        <end position="562"/>
    </location>
</feature>
<feature type="region of interest" description="Disordered" evidence="1">
    <location>
        <begin position="669"/>
        <end position="746"/>
    </location>
</feature>
<feature type="compositionally biased region" description="Basic and acidic residues" evidence="1">
    <location>
        <begin position="273"/>
        <end position="286"/>
    </location>
</feature>
<evidence type="ECO:0000256" key="1">
    <source>
        <dbReference type="SAM" id="MobiDB-lite"/>
    </source>
</evidence>
<reference evidence="2" key="1">
    <citation type="submission" date="2022-12" db="EMBL/GenBank/DDBJ databases">
        <authorList>
            <person name="Brejova B."/>
        </authorList>
    </citation>
    <scope>NUCLEOTIDE SEQUENCE</scope>
</reference>
<feature type="compositionally biased region" description="Polar residues" evidence="1">
    <location>
        <begin position="672"/>
        <end position="694"/>
    </location>
</feature>
<feature type="region of interest" description="Disordered" evidence="1">
    <location>
        <begin position="1"/>
        <end position="108"/>
    </location>
</feature>
<feature type="compositionally biased region" description="Low complexity" evidence="1">
    <location>
        <begin position="11"/>
        <end position="26"/>
    </location>
</feature>
<feature type="compositionally biased region" description="Polar residues" evidence="1">
    <location>
        <begin position="288"/>
        <end position="300"/>
    </location>
</feature>
<comment type="caution">
    <text evidence="2">The sequence shown here is derived from an EMBL/GenBank/DDBJ whole genome shotgun (WGS) entry which is preliminary data.</text>
</comment>
<proteinExistence type="predicted"/>
<feature type="compositionally biased region" description="Basic and acidic residues" evidence="1">
    <location>
        <begin position="343"/>
        <end position="364"/>
    </location>
</feature>
<keyword evidence="3" id="KW-1185">Reference proteome</keyword>
<feature type="compositionally biased region" description="Low complexity" evidence="1">
    <location>
        <begin position="133"/>
        <end position="150"/>
    </location>
</feature>
<dbReference type="Proteomes" id="UP001152885">
    <property type="component" value="Unassembled WGS sequence"/>
</dbReference>
<evidence type="ECO:0000313" key="3">
    <source>
        <dbReference type="Proteomes" id="UP001152885"/>
    </source>
</evidence>
<dbReference type="EMBL" id="CANTUO010000001">
    <property type="protein sequence ID" value="CAI5755912.1"/>
    <property type="molecule type" value="Genomic_DNA"/>
</dbReference>
<feature type="compositionally biased region" description="Low complexity" evidence="1">
    <location>
        <begin position="54"/>
        <end position="65"/>
    </location>
</feature>
<organism evidence="2 3">
    <name type="scientific">Candida verbasci</name>
    <dbReference type="NCBI Taxonomy" id="1227364"/>
    <lineage>
        <taxon>Eukaryota</taxon>
        <taxon>Fungi</taxon>
        <taxon>Dikarya</taxon>
        <taxon>Ascomycota</taxon>
        <taxon>Saccharomycotina</taxon>
        <taxon>Pichiomycetes</taxon>
        <taxon>Debaryomycetaceae</taxon>
        <taxon>Candida/Lodderomyces clade</taxon>
        <taxon>Candida</taxon>
    </lineage>
</organism>
<feature type="compositionally biased region" description="Basic and acidic residues" evidence="1">
    <location>
        <begin position="90"/>
        <end position="102"/>
    </location>
</feature>
<feature type="compositionally biased region" description="Polar residues" evidence="1">
    <location>
        <begin position="258"/>
        <end position="272"/>
    </location>
</feature>
<sequence length="1394" mass="155659">MSQEDDPIIDNNNNLLNNQNEKANSNQHLPRPSSQQEHQQDSDLDLEDAIGDVFNQFNFEGNNENTEIRHHQQNQDKDQEKLSQQLLSSEIRHTSDNKHSDDMNNAIDDTFNDIFQTNQQHSQNQDFSPHGQNQNIHNNANDDNMDLNNAIGDAFDGMFHEESDRPRESEYANTDPNQDSEKNKDDDDLSNAIGDVFDNMFNSDRQTHSESNLRKQTEDEANSRKNHNLPPPEKNNVQNDTEEESLDDVIGNAFDSMFSGNENTKPSESNQQADDKENLSSQDKDTIALNQQQSSDNHQILANKDEDNLDDAIEIAFDNVFEQQKQSNDSEKSTTENNATTNEARDKNDAKETINRSDDSKSSDEDNLDVAIGDAFNNSFENNNKSAEKLSTLNEKGSSKSIRNTSNEIEADKQEENLDHAIGDAFSNIFEAQNQNQNQEGNQLPIENTETTSTSNKGDSVSNVNKDDLAHIADESNKTVTNINHENTSIQSSTTSNTLQIRDSNNNNDDKPEESLEDAIGDAFSNIFANENTSKHSTSSNDSSRQTNDKNTSKDKDNDKQENLDYATIFSRQNQQYLKEKPPITNVLEHIPKSIKAVPNAKSNVKSTSQDEFIDPELSNLMSERSSISLTKQNKNKATVPKPSTTIEEQSIDDELNNAIGDAFKDMFGKSNIAQPDSSPKTTTAQPSAAQDSNNLDDDLENAIGSAFSGIFGNQNKQAPPKPQPQQSFDKVTGSSKEVDDGDLDSAPVSAIKDILGVSKPNDKVEEDDLDDVIGNAFNNILQHEKEWKKVSSTRKDSLVGDDELNEIVSQSFQQIFQSQPQQQSLPKEELDEMEDAISQAFKSVMNNQRKPSEAVQNLVSQIPPTIPNKENYVKKLAVEISHQVQDHLKHDRNRLSQQQPFISGLPRLDESILAHFETKDTGSNSNVADLEQLQMNDILQNAFKMAIERPNELLSDLEIEEEIPKEISKPIFRPSIRKLESPIIEEPKTRPSLLSNPAVTSQLSSVISSLTSRINSGELSNANILSVIRQMTEELSSGRSLTLTSSFLKKPINVDTIIESYKAENLLKIINILKYSIKYLQIVSSIDGDNAINIIRSIIRKFDPMNENEEIVSLEIGQIGEITKLFNFTMSLIVKYSSGNRFSPSTLLSIEKIKLNGPRINSSNNSTNSQIQNQISQNSDTKKLVTDLYNLFSGSLSLDNSLSMVISTAITISFGIYSIKTPESSIEDSIKGLEIILISIFESTPGMTNYKDASPLNKDKLQQLLLSTNKRKNENIDGNEYKRRFISTATDTELNYLNLKMKMPSYKRNSIINDKTITQANNVKTSLKLPRNSPFLSNKIKSTTPSPSTVSVSANLKKPGSFQKPTSFQKPNATGEKHKASSLGFPKLFSTSH</sequence>
<feature type="compositionally biased region" description="Basic and acidic residues" evidence="1">
    <location>
        <begin position="205"/>
        <end position="223"/>
    </location>
</feature>
<feature type="compositionally biased region" description="Low complexity" evidence="1">
    <location>
        <begin position="535"/>
        <end position="544"/>
    </location>
</feature>
<feature type="compositionally biased region" description="Polar residues" evidence="1">
    <location>
        <begin position="390"/>
        <end position="408"/>
    </location>
</feature>
<feature type="region of interest" description="Disordered" evidence="1">
    <location>
        <begin position="390"/>
        <end position="411"/>
    </location>
</feature>
<name>A0A9W4XER8_9ASCO</name>
<dbReference type="OrthoDB" id="5595797at2759"/>
<feature type="region of interest" description="Disordered" evidence="1">
    <location>
        <begin position="120"/>
        <end position="367"/>
    </location>
</feature>
<feature type="compositionally biased region" description="Basic and acidic residues" evidence="1">
    <location>
        <begin position="66"/>
        <end position="81"/>
    </location>
</feature>
<feature type="compositionally biased region" description="Polar residues" evidence="1">
    <location>
        <begin position="120"/>
        <end position="132"/>
    </location>
</feature>